<dbReference type="Gene3D" id="3.40.850.10">
    <property type="entry name" value="Kinesin motor domain"/>
    <property type="match status" value="1"/>
</dbReference>
<dbReference type="PRINTS" id="PR00380">
    <property type="entry name" value="KINESINHEAVY"/>
</dbReference>
<comment type="caution">
    <text evidence="13">The sequence shown here is derived from an EMBL/GenBank/DDBJ whole genome shotgun (WGS) entry which is preliminary data.</text>
</comment>
<evidence type="ECO:0000313" key="13">
    <source>
        <dbReference type="EMBL" id="KAG2211660.1"/>
    </source>
</evidence>
<evidence type="ECO:0000256" key="4">
    <source>
        <dbReference type="ARBA" id="ARBA00022741"/>
    </source>
</evidence>
<dbReference type="FunFam" id="3.40.850.10:FF:000019">
    <property type="entry name" value="Kinesin-like protein KIN-5D"/>
    <property type="match status" value="1"/>
</dbReference>
<dbReference type="PANTHER" id="PTHR47970">
    <property type="entry name" value="KINESIN-LIKE PROTEIN KIF11"/>
    <property type="match status" value="1"/>
</dbReference>
<dbReference type="GO" id="GO:0005876">
    <property type="term" value="C:spindle microtubule"/>
    <property type="evidence" value="ECO:0007669"/>
    <property type="project" value="TreeGrafter"/>
</dbReference>
<organism evidence="13 14">
    <name type="scientific">Mucor saturninus</name>
    <dbReference type="NCBI Taxonomy" id="64648"/>
    <lineage>
        <taxon>Eukaryota</taxon>
        <taxon>Fungi</taxon>
        <taxon>Fungi incertae sedis</taxon>
        <taxon>Mucoromycota</taxon>
        <taxon>Mucoromycotina</taxon>
        <taxon>Mucoromycetes</taxon>
        <taxon>Mucorales</taxon>
        <taxon>Mucorineae</taxon>
        <taxon>Mucoraceae</taxon>
        <taxon>Mucor</taxon>
    </lineage>
</organism>
<evidence type="ECO:0000256" key="6">
    <source>
        <dbReference type="ARBA" id="ARBA00023175"/>
    </source>
</evidence>
<keyword evidence="6 9" id="KW-0505">Motor protein</keyword>
<dbReference type="Proteomes" id="UP000603453">
    <property type="component" value="Unassembled WGS sequence"/>
</dbReference>
<dbReference type="PROSITE" id="PS50067">
    <property type="entry name" value="KINESIN_MOTOR_2"/>
    <property type="match status" value="1"/>
</dbReference>
<dbReference type="PANTHER" id="PTHR47970:SF12">
    <property type="entry name" value="KINESIN FAMILY MEMBER 11"/>
    <property type="match status" value="1"/>
</dbReference>
<feature type="domain" description="Kinesin motor" evidence="12">
    <location>
        <begin position="61"/>
        <end position="379"/>
    </location>
</feature>
<keyword evidence="3 10" id="KW-0493">Microtubule</keyword>
<protein>
    <recommendedName>
        <fullName evidence="10">Kinesin-like protein</fullName>
    </recommendedName>
</protein>
<evidence type="ECO:0000256" key="2">
    <source>
        <dbReference type="ARBA" id="ARBA00022490"/>
    </source>
</evidence>
<comment type="similarity">
    <text evidence="8">Belongs to the TRAFAC class myosin-kinesin ATPase superfamily. Kinesin family. KIN-5/BimC subfamily.</text>
</comment>
<reference evidence="13" key="1">
    <citation type="submission" date="2020-12" db="EMBL/GenBank/DDBJ databases">
        <title>Metabolic potential, ecology and presence of endohyphal bacteria is reflected in genomic diversity of Mucoromycotina.</title>
        <authorList>
            <person name="Muszewska A."/>
            <person name="Okrasinska A."/>
            <person name="Steczkiewicz K."/>
            <person name="Drgas O."/>
            <person name="Orlowska M."/>
            <person name="Perlinska-Lenart U."/>
            <person name="Aleksandrzak-Piekarczyk T."/>
            <person name="Szatraj K."/>
            <person name="Zielenkiewicz U."/>
            <person name="Pilsyk S."/>
            <person name="Malc E."/>
            <person name="Mieczkowski P."/>
            <person name="Kruszewska J.S."/>
            <person name="Biernat P."/>
            <person name="Pawlowska J."/>
        </authorList>
    </citation>
    <scope>NUCLEOTIDE SEQUENCE</scope>
    <source>
        <strain evidence="13">WA0000017839</strain>
    </source>
</reference>
<keyword evidence="4 9" id="KW-0547">Nucleotide-binding</keyword>
<name>A0A8H7RJH2_9FUNG</name>
<dbReference type="InterPro" id="IPR019821">
    <property type="entry name" value="Kinesin_motor_CS"/>
</dbReference>
<sequence length="617" mass="70305">MAPIKTTINKNKIASNKAPLSKTSRLIKKTDVGSKTKKNQTNNELSTRVKKAPKNTEIGTKIKVMLRCRASDVAPSSKSQILESVVNDPAKVLLKANNTVYCFDQIFDQHSTQEEVYDNIGSPVLKEVFKGYSCTIFAYGQTGTGKTFTMEGTEKQEGIIPRVIKELFLELKKKDPACHVTISMLELYNEEIRDLLAFSDDQKVYNIYEDGTGVKVQNLREHEITSVERGIDMMKHGVKKRMTAATNINDKSSRSHSIFTITVHMREVSVNGDVIFRIGKLNLVDLAGSENGKNSGSEHLRAREAANINRSLLTLGRVINSLVENTPHVPYRESKLTRLLKESLGGKTKTYIIATVSPDHQTYDEIRSTLDYASHANGICNLPQAHSEISQVTHVATLVNQLEQLDQQLQINYEKQGIYLTKKAYDISKAELQSVKEALAAEKIEKEKLKDVLEESKLDTKRFKEAAKRTRDEKDSAEAEFQEKISKMEMSRKEEIEKLEQEHSQKRRRIVFELTEEHKANIQSLTKEHRINVQSLAEKHKADIQNLTEEQKANIEERKLKEQSLMQENESLHQKNQELMNLILDYKQELKKEFKATCESFMSTINNNKFSPYSSKH</sequence>
<evidence type="ECO:0000256" key="9">
    <source>
        <dbReference type="PROSITE-ProRule" id="PRU00283"/>
    </source>
</evidence>
<dbReference type="GO" id="GO:0005524">
    <property type="term" value="F:ATP binding"/>
    <property type="evidence" value="ECO:0007669"/>
    <property type="project" value="UniProtKB-UniRule"/>
</dbReference>
<dbReference type="GO" id="GO:0051231">
    <property type="term" value="P:spindle elongation"/>
    <property type="evidence" value="ECO:0007669"/>
    <property type="project" value="TreeGrafter"/>
</dbReference>
<dbReference type="InterPro" id="IPR036961">
    <property type="entry name" value="Kinesin_motor_dom_sf"/>
</dbReference>
<gene>
    <name evidence="13" type="ORF">INT47_008757</name>
</gene>
<feature type="coiled-coil region" evidence="11">
    <location>
        <begin position="432"/>
        <end position="589"/>
    </location>
</feature>
<evidence type="ECO:0000256" key="11">
    <source>
        <dbReference type="SAM" id="Coils"/>
    </source>
</evidence>
<keyword evidence="5 9" id="KW-0067">ATP-binding</keyword>
<dbReference type="SUPFAM" id="SSF52540">
    <property type="entry name" value="P-loop containing nucleoside triphosphate hydrolases"/>
    <property type="match status" value="1"/>
</dbReference>
<accession>A0A8H7RJH2</accession>
<dbReference type="GO" id="GO:0072686">
    <property type="term" value="C:mitotic spindle"/>
    <property type="evidence" value="ECO:0007669"/>
    <property type="project" value="TreeGrafter"/>
</dbReference>
<evidence type="ECO:0000256" key="10">
    <source>
        <dbReference type="RuleBase" id="RU000394"/>
    </source>
</evidence>
<dbReference type="GO" id="GO:0090307">
    <property type="term" value="P:mitotic spindle assembly"/>
    <property type="evidence" value="ECO:0007669"/>
    <property type="project" value="TreeGrafter"/>
</dbReference>
<keyword evidence="7" id="KW-0206">Cytoskeleton</keyword>
<dbReference type="Pfam" id="PF00225">
    <property type="entry name" value="Kinesin"/>
    <property type="match status" value="1"/>
</dbReference>
<evidence type="ECO:0000256" key="8">
    <source>
        <dbReference type="ARBA" id="ARBA00034704"/>
    </source>
</evidence>
<keyword evidence="11" id="KW-0175">Coiled coil</keyword>
<dbReference type="EMBL" id="JAEPRD010000008">
    <property type="protein sequence ID" value="KAG2211660.1"/>
    <property type="molecule type" value="Genomic_DNA"/>
</dbReference>
<dbReference type="GO" id="GO:0008017">
    <property type="term" value="F:microtubule binding"/>
    <property type="evidence" value="ECO:0007669"/>
    <property type="project" value="InterPro"/>
</dbReference>
<dbReference type="GO" id="GO:0007018">
    <property type="term" value="P:microtubule-based movement"/>
    <property type="evidence" value="ECO:0007669"/>
    <property type="project" value="InterPro"/>
</dbReference>
<keyword evidence="2" id="KW-0963">Cytoplasm</keyword>
<dbReference type="InterPro" id="IPR001752">
    <property type="entry name" value="Kinesin_motor_dom"/>
</dbReference>
<dbReference type="PROSITE" id="PS00411">
    <property type="entry name" value="KINESIN_MOTOR_1"/>
    <property type="match status" value="1"/>
</dbReference>
<keyword evidence="14" id="KW-1185">Reference proteome</keyword>
<evidence type="ECO:0000259" key="12">
    <source>
        <dbReference type="PROSITE" id="PS50067"/>
    </source>
</evidence>
<evidence type="ECO:0000256" key="3">
    <source>
        <dbReference type="ARBA" id="ARBA00022701"/>
    </source>
</evidence>
<dbReference type="GO" id="GO:0008574">
    <property type="term" value="F:plus-end-directed microtubule motor activity"/>
    <property type="evidence" value="ECO:0007669"/>
    <property type="project" value="TreeGrafter"/>
</dbReference>
<dbReference type="InterPro" id="IPR027417">
    <property type="entry name" value="P-loop_NTPase"/>
</dbReference>
<evidence type="ECO:0000313" key="14">
    <source>
        <dbReference type="Proteomes" id="UP000603453"/>
    </source>
</evidence>
<proteinExistence type="inferred from homology"/>
<dbReference type="SMART" id="SM00129">
    <property type="entry name" value="KISc"/>
    <property type="match status" value="1"/>
</dbReference>
<evidence type="ECO:0000256" key="1">
    <source>
        <dbReference type="ARBA" id="ARBA00004245"/>
    </source>
</evidence>
<dbReference type="AlphaFoldDB" id="A0A8H7RJH2"/>
<evidence type="ECO:0000256" key="5">
    <source>
        <dbReference type="ARBA" id="ARBA00022840"/>
    </source>
</evidence>
<dbReference type="InterPro" id="IPR047149">
    <property type="entry name" value="KIF11-like"/>
</dbReference>
<feature type="binding site" evidence="9">
    <location>
        <begin position="140"/>
        <end position="147"/>
    </location>
    <ligand>
        <name>ATP</name>
        <dbReference type="ChEBI" id="CHEBI:30616"/>
    </ligand>
</feature>
<comment type="subcellular location">
    <subcellularLocation>
        <location evidence="1">Cytoplasm</location>
        <location evidence="1">Cytoskeleton</location>
    </subcellularLocation>
</comment>
<evidence type="ECO:0000256" key="7">
    <source>
        <dbReference type="ARBA" id="ARBA00023212"/>
    </source>
</evidence>
<dbReference type="OrthoDB" id="3176171at2759"/>